<reference evidence="1 2" key="1">
    <citation type="journal article" date="2018" name="Front. Plant Sci.">
        <title>Red Clover (Trifolium pratense) and Zigzag Clover (T. medium) - A Picture of Genomic Similarities and Differences.</title>
        <authorList>
            <person name="Dluhosova J."/>
            <person name="Istvanek J."/>
            <person name="Nedelnik J."/>
            <person name="Repkova J."/>
        </authorList>
    </citation>
    <scope>NUCLEOTIDE SEQUENCE [LARGE SCALE GENOMIC DNA]</scope>
    <source>
        <strain evidence="2">cv. 10/8</strain>
        <tissue evidence="1">Leaf</tissue>
    </source>
</reference>
<organism evidence="1 2">
    <name type="scientific">Trifolium medium</name>
    <dbReference type="NCBI Taxonomy" id="97028"/>
    <lineage>
        <taxon>Eukaryota</taxon>
        <taxon>Viridiplantae</taxon>
        <taxon>Streptophyta</taxon>
        <taxon>Embryophyta</taxon>
        <taxon>Tracheophyta</taxon>
        <taxon>Spermatophyta</taxon>
        <taxon>Magnoliopsida</taxon>
        <taxon>eudicotyledons</taxon>
        <taxon>Gunneridae</taxon>
        <taxon>Pentapetalae</taxon>
        <taxon>rosids</taxon>
        <taxon>fabids</taxon>
        <taxon>Fabales</taxon>
        <taxon>Fabaceae</taxon>
        <taxon>Papilionoideae</taxon>
        <taxon>50 kb inversion clade</taxon>
        <taxon>NPAAA clade</taxon>
        <taxon>Hologalegina</taxon>
        <taxon>IRL clade</taxon>
        <taxon>Trifolieae</taxon>
        <taxon>Trifolium</taxon>
    </lineage>
</organism>
<feature type="non-terminal residue" evidence="1">
    <location>
        <position position="1"/>
    </location>
</feature>
<sequence length="130" mass="14899">QLLKSSVTKELGEISENTSRVTFSLRCSSDSNRLQTKLSSKQTRLVRKYSDVRTTNPRDNVLIGQNSSPQSKTSRIIVIFDGKEGFLPQMIKVREIMRKQAEVRMMGIQCKEPLEIFPEIGIILRNSWNL</sequence>
<evidence type="ECO:0000313" key="2">
    <source>
        <dbReference type="Proteomes" id="UP000265520"/>
    </source>
</evidence>
<keyword evidence="2" id="KW-1185">Reference proteome</keyword>
<protein>
    <submittedName>
        <fullName evidence="1">Uncharacterized protein</fullName>
    </submittedName>
</protein>
<proteinExistence type="predicted"/>
<dbReference type="AlphaFoldDB" id="A0A392R0V9"/>
<evidence type="ECO:0000313" key="1">
    <source>
        <dbReference type="EMBL" id="MCI29887.1"/>
    </source>
</evidence>
<comment type="caution">
    <text evidence="1">The sequence shown here is derived from an EMBL/GenBank/DDBJ whole genome shotgun (WGS) entry which is preliminary data.</text>
</comment>
<accession>A0A392R0V9</accession>
<dbReference type="EMBL" id="LXQA010175626">
    <property type="protein sequence ID" value="MCI29887.1"/>
    <property type="molecule type" value="Genomic_DNA"/>
</dbReference>
<name>A0A392R0V9_9FABA</name>
<dbReference type="Proteomes" id="UP000265520">
    <property type="component" value="Unassembled WGS sequence"/>
</dbReference>